<gene>
    <name evidence="1" type="ORF">ACI6Q5_05440</name>
    <name evidence="2" type="ORF">XcodCFBP4690_17060</name>
</gene>
<dbReference type="Pfam" id="PF18906">
    <property type="entry name" value="Phage_tube_2"/>
    <property type="match status" value="1"/>
</dbReference>
<name>A0A2S7CGT6_9XANT</name>
<evidence type="ECO:0000313" key="1">
    <source>
        <dbReference type="EMBL" id="MFO3704426.1"/>
    </source>
</evidence>
<dbReference type="AlphaFoldDB" id="A0A2S7CGT6"/>
<evidence type="ECO:0000313" key="4">
    <source>
        <dbReference type="Proteomes" id="UP001637990"/>
    </source>
</evidence>
<dbReference type="InterPro" id="IPR044000">
    <property type="entry name" value="Phage_tube_2"/>
</dbReference>
<dbReference type="Proteomes" id="UP000237872">
    <property type="component" value="Unassembled WGS sequence"/>
</dbReference>
<organism evidence="2 3">
    <name type="scientific">Xanthomonas codiaei</name>
    <dbReference type="NCBI Taxonomy" id="56463"/>
    <lineage>
        <taxon>Bacteria</taxon>
        <taxon>Pseudomonadati</taxon>
        <taxon>Pseudomonadota</taxon>
        <taxon>Gammaproteobacteria</taxon>
        <taxon>Lysobacterales</taxon>
        <taxon>Lysobacteraceae</taxon>
        <taxon>Xanthomonas</taxon>
    </lineage>
</organism>
<dbReference type="Proteomes" id="UP001637990">
    <property type="component" value="Unassembled WGS sequence"/>
</dbReference>
<accession>A0A2S7CGT6</accession>
<protein>
    <submittedName>
        <fullName evidence="1">Phage tail tube protein</fullName>
    </submittedName>
</protein>
<dbReference type="OrthoDB" id="1680496at2"/>
<evidence type="ECO:0000313" key="3">
    <source>
        <dbReference type="Proteomes" id="UP000237872"/>
    </source>
</evidence>
<keyword evidence="4" id="KW-1185">Reference proteome</keyword>
<dbReference type="RefSeq" id="WP_104542786.1">
    <property type="nucleotide sequence ID" value="NZ_JBJGBS010000014.1"/>
</dbReference>
<dbReference type="EMBL" id="MDEC01000027">
    <property type="protein sequence ID" value="PPU60790.1"/>
    <property type="molecule type" value="Genomic_DNA"/>
</dbReference>
<dbReference type="EMBL" id="JBJGBS010000014">
    <property type="protein sequence ID" value="MFO3704426.1"/>
    <property type="molecule type" value="Genomic_DNA"/>
</dbReference>
<comment type="caution">
    <text evidence="2">The sequence shown here is derived from an EMBL/GenBank/DDBJ whole genome shotgun (WGS) entry which is preliminary data.</text>
</comment>
<evidence type="ECO:0000313" key="2">
    <source>
        <dbReference type="EMBL" id="PPU60790.1"/>
    </source>
</evidence>
<reference evidence="1 4" key="2">
    <citation type="submission" date="2024-11" db="EMBL/GenBank/DDBJ databases">
        <title>Genome sequencing of Xanthomonas codiaei.</title>
        <authorList>
            <person name="Studholme D.J."/>
        </authorList>
    </citation>
    <scope>NUCLEOTIDE SEQUENCE [LARGE SCALE GENOMIC DNA]</scope>
    <source>
        <strain evidence="1 4">NCPPB 4350</strain>
    </source>
</reference>
<reference evidence="2 3" key="1">
    <citation type="submission" date="2016-08" db="EMBL/GenBank/DDBJ databases">
        <authorList>
            <person name="Seilhamer J.J."/>
        </authorList>
    </citation>
    <scope>NUCLEOTIDE SEQUENCE [LARGE SCALE GENOMIC DNA]</scope>
    <source>
        <strain evidence="2 3">CFBP4690</strain>
    </source>
</reference>
<sequence>MAQATGAKSRVIAVTETTYNEIPATPDAELIYIQTFTLKPSAAREQDPTLSGFRGQARGTLGRREVAGQATVSLAPGSIGFWLKHLIGAPATTGSASPYTHTFSLANPLPAGITFEVDYGAAIAAPGRYMRYSGCRVNQAQFQFQTQGTPSATIDLLGSSSDGTIATSLDTTPTDPGHAAWGVSNLALVLDGGTTEVCLESLNVTWSNDLDGDLWCINNGGQRHGLPEGFAIVTGDGVAQFDTPVLLNKALNDQDLAIQVSLTRGTGAGTAGNESLVITIPLSTIDQTAPEISGPRGLKMPFNFVAHRTTGELGVTAVLKNQRATI</sequence>
<proteinExistence type="predicted"/>